<dbReference type="EMBL" id="CADEBC010000485">
    <property type="protein sequence ID" value="CAB3235333.1"/>
    <property type="molecule type" value="Genomic_DNA"/>
</dbReference>
<keyword evidence="4" id="KW-1185">Reference proteome</keyword>
<dbReference type="AlphaFoldDB" id="A0A8S0ZTG7"/>
<dbReference type="Proteomes" id="UP000494106">
    <property type="component" value="Unassembled WGS sequence"/>
</dbReference>
<feature type="compositionally biased region" description="Acidic residues" evidence="1">
    <location>
        <begin position="208"/>
        <end position="227"/>
    </location>
</feature>
<feature type="signal peptide" evidence="2">
    <location>
        <begin position="1"/>
        <end position="18"/>
    </location>
</feature>
<dbReference type="OrthoDB" id="7487756at2759"/>
<sequence>MNILQIMMLTLCITNAVTKSRSKKHHGSSSEEDTIENLLYFKDCQKKPKEEVTTRSPMPLRYSQPAPPPPPPPQPQCPFPKMCCALTCGNECGGNKEPSFMSRQMEPIQRQHYQPFQPIQPRGPTMPDQPTRKRKRIKFPAANMQMPINSRRGLGLTKEKIKSLINQDGDIRKILKDLVRVTMQKVDLIELQKGNGSNMGKNEPNEREVDDPPEQTADEPYDEDYVE</sequence>
<feature type="chain" id="PRO_5035898458" evidence="2">
    <location>
        <begin position="19"/>
        <end position="227"/>
    </location>
</feature>
<reference evidence="3 4" key="1">
    <citation type="submission" date="2020-04" db="EMBL/GenBank/DDBJ databases">
        <authorList>
            <person name="Wallbank WR R."/>
            <person name="Pardo Diaz C."/>
            <person name="Kozak K."/>
            <person name="Martin S."/>
            <person name="Jiggins C."/>
            <person name="Moest M."/>
            <person name="Warren A I."/>
            <person name="Byers J.R.P. K."/>
            <person name="Montejo-Kovacevich G."/>
            <person name="Yen C E."/>
        </authorList>
    </citation>
    <scope>NUCLEOTIDE SEQUENCE [LARGE SCALE GENOMIC DNA]</scope>
</reference>
<accession>A0A8S0ZTG7</accession>
<name>A0A8S0ZTG7_ARCPL</name>
<feature type="compositionally biased region" description="Pro residues" evidence="1">
    <location>
        <begin position="65"/>
        <end position="74"/>
    </location>
</feature>
<gene>
    <name evidence="3" type="ORF">APLA_LOCUS6046</name>
</gene>
<comment type="caution">
    <text evidence="3">The sequence shown here is derived from an EMBL/GenBank/DDBJ whole genome shotgun (WGS) entry which is preliminary data.</text>
</comment>
<evidence type="ECO:0000256" key="2">
    <source>
        <dbReference type="SAM" id="SignalP"/>
    </source>
</evidence>
<organism evidence="3 4">
    <name type="scientific">Arctia plantaginis</name>
    <name type="common">Wood tiger moth</name>
    <name type="synonym">Phalaena plantaginis</name>
    <dbReference type="NCBI Taxonomy" id="874455"/>
    <lineage>
        <taxon>Eukaryota</taxon>
        <taxon>Metazoa</taxon>
        <taxon>Ecdysozoa</taxon>
        <taxon>Arthropoda</taxon>
        <taxon>Hexapoda</taxon>
        <taxon>Insecta</taxon>
        <taxon>Pterygota</taxon>
        <taxon>Neoptera</taxon>
        <taxon>Endopterygota</taxon>
        <taxon>Lepidoptera</taxon>
        <taxon>Glossata</taxon>
        <taxon>Ditrysia</taxon>
        <taxon>Noctuoidea</taxon>
        <taxon>Erebidae</taxon>
        <taxon>Arctiinae</taxon>
        <taxon>Arctia</taxon>
    </lineage>
</organism>
<feature type="region of interest" description="Disordered" evidence="1">
    <location>
        <begin position="189"/>
        <end position="227"/>
    </location>
</feature>
<proteinExistence type="predicted"/>
<evidence type="ECO:0000313" key="3">
    <source>
        <dbReference type="EMBL" id="CAB3235333.1"/>
    </source>
</evidence>
<evidence type="ECO:0000313" key="4">
    <source>
        <dbReference type="Proteomes" id="UP000494106"/>
    </source>
</evidence>
<protein>
    <submittedName>
        <fullName evidence="3">Uncharacterized protein</fullName>
    </submittedName>
</protein>
<feature type="region of interest" description="Disordered" evidence="1">
    <location>
        <begin position="46"/>
        <end position="74"/>
    </location>
</feature>
<evidence type="ECO:0000256" key="1">
    <source>
        <dbReference type="SAM" id="MobiDB-lite"/>
    </source>
</evidence>
<keyword evidence="2" id="KW-0732">Signal</keyword>